<keyword evidence="1" id="KW-0472">Membrane</keyword>
<keyword evidence="1" id="KW-0812">Transmembrane</keyword>
<evidence type="ECO:0000313" key="2">
    <source>
        <dbReference type="EMBL" id="CAG6744794.1"/>
    </source>
</evidence>
<name>A0A8D9E9Y6_9HEMI</name>
<feature type="transmembrane region" description="Helical" evidence="1">
    <location>
        <begin position="21"/>
        <end position="43"/>
    </location>
</feature>
<proteinExistence type="predicted"/>
<dbReference type="EMBL" id="HBUF01475770">
    <property type="protein sequence ID" value="CAG6744794.1"/>
    <property type="molecule type" value="Transcribed_RNA"/>
</dbReference>
<dbReference type="AlphaFoldDB" id="A0A8D9E9Y6"/>
<organism evidence="2">
    <name type="scientific">Cacopsylla melanoneura</name>
    <dbReference type="NCBI Taxonomy" id="428564"/>
    <lineage>
        <taxon>Eukaryota</taxon>
        <taxon>Metazoa</taxon>
        <taxon>Ecdysozoa</taxon>
        <taxon>Arthropoda</taxon>
        <taxon>Hexapoda</taxon>
        <taxon>Insecta</taxon>
        <taxon>Pterygota</taxon>
        <taxon>Neoptera</taxon>
        <taxon>Paraneoptera</taxon>
        <taxon>Hemiptera</taxon>
        <taxon>Sternorrhyncha</taxon>
        <taxon>Psylloidea</taxon>
        <taxon>Psyllidae</taxon>
        <taxon>Psyllinae</taxon>
        <taxon>Cacopsylla</taxon>
    </lineage>
</organism>
<evidence type="ECO:0000256" key="1">
    <source>
        <dbReference type="SAM" id="Phobius"/>
    </source>
</evidence>
<protein>
    <submittedName>
        <fullName evidence="2">Uncharacterized protein</fullName>
    </submittedName>
</protein>
<feature type="transmembrane region" description="Helical" evidence="1">
    <location>
        <begin position="55"/>
        <end position="81"/>
    </location>
</feature>
<keyword evidence="1" id="KW-1133">Transmembrane helix</keyword>
<sequence>MVLCYCVMLVMYLSPKFIAPLITPSAVFPTMCILLLLFLLVMFPCLLTFQLEMIMLFLVLLLPSSLLFVQDFKLVILYLLLHQYGTKQRIQISRTKTHPT</sequence>
<reference evidence="2" key="1">
    <citation type="submission" date="2021-05" db="EMBL/GenBank/DDBJ databases">
        <authorList>
            <person name="Alioto T."/>
            <person name="Alioto T."/>
            <person name="Gomez Garrido J."/>
        </authorList>
    </citation>
    <scope>NUCLEOTIDE SEQUENCE</scope>
</reference>
<accession>A0A8D9E9Y6</accession>